<comment type="caution">
    <text evidence="2">The sequence shown here is derived from an EMBL/GenBank/DDBJ whole genome shotgun (WGS) entry which is preliminary data.</text>
</comment>
<dbReference type="AlphaFoldDB" id="I0YIU2"/>
<evidence type="ECO:0000313" key="2">
    <source>
        <dbReference type="EMBL" id="EIE18311.1"/>
    </source>
</evidence>
<name>I0YIU2_COCSC</name>
<proteinExistence type="predicted"/>
<dbReference type="Proteomes" id="UP000007264">
    <property type="component" value="Unassembled WGS sequence"/>
</dbReference>
<sequence>MAKLGRGVKAAGRVKKGGAGGKFTWGGLMSPGLDRAPSPVLDRNDPNYESGEPRKADLNFEH</sequence>
<keyword evidence="3" id="KW-1185">Reference proteome</keyword>
<feature type="region of interest" description="Disordered" evidence="1">
    <location>
        <begin position="1"/>
        <end position="62"/>
    </location>
</feature>
<dbReference type="EMBL" id="AGSI01000024">
    <property type="protein sequence ID" value="EIE18311.1"/>
    <property type="molecule type" value="Genomic_DNA"/>
</dbReference>
<reference evidence="2 3" key="1">
    <citation type="journal article" date="2012" name="Genome Biol.">
        <title>The genome of the polar eukaryotic microalga coccomyxa subellipsoidea reveals traits of cold adaptation.</title>
        <authorList>
            <person name="Blanc G."/>
            <person name="Agarkova I."/>
            <person name="Grimwood J."/>
            <person name="Kuo A."/>
            <person name="Brueggeman A."/>
            <person name="Dunigan D."/>
            <person name="Gurnon J."/>
            <person name="Ladunga I."/>
            <person name="Lindquist E."/>
            <person name="Lucas S."/>
            <person name="Pangilinan J."/>
            <person name="Proschold T."/>
            <person name="Salamov A."/>
            <person name="Schmutz J."/>
            <person name="Weeks D."/>
            <person name="Yamada T."/>
            <person name="Claverie J.M."/>
            <person name="Grigoriev I."/>
            <person name="Van Etten J."/>
            <person name="Lomsadze A."/>
            <person name="Borodovsky M."/>
        </authorList>
    </citation>
    <scope>NUCLEOTIDE SEQUENCE [LARGE SCALE GENOMIC DNA]</scope>
    <source>
        <strain evidence="2 3">C-169</strain>
    </source>
</reference>
<dbReference type="GeneID" id="17036377"/>
<protein>
    <submittedName>
        <fullName evidence="2">Uncharacterized protein</fullName>
    </submittedName>
</protein>
<gene>
    <name evidence="2" type="ORF">COCSUDRAFT_60281</name>
</gene>
<accession>I0YIU2</accession>
<dbReference type="RefSeq" id="XP_005642855.1">
    <property type="nucleotide sequence ID" value="XM_005642798.1"/>
</dbReference>
<feature type="compositionally biased region" description="Low complexity" evidence="1">
    <location>
        <begin position="1"/>
        <end position="11"/>
    </location>
</feature>
<organism evidence="2 3">
    <name type="scientific">Coccomyxa subellipsoidea (strain C-169)</name>
    <name type="common">Green microalga</name>
    <dbReference type="NCBI Taxonomy" id="574566"/>
    <lineage>
        <taxon>Eukaryota</taxon>
        <taxon>Viridiplantae</taxon>
        <taxon>Chlorophyta</taxon>
        <taxon>core chlorophytes</taxon>
        <taxon>Trebouxiophyceae</taxon>
        <taxon>Trebouxiophyceae incertae sedis</taxon>
        <taxon>Coccomyxaceae</taxon>
        <taxon>Coccomyxa</taxon>
        <taxon>Coccomyxa subellipsoidea</taxon>
    </lineage>
</organism>
<evidence type="ECO:0000256" key="1">
    <source>
        <dbReference type="SAM" id="MobiDB-lite"/>
    </source>
</evidence>
<evidence type="ECO:0000313" key="3">
    <source>
        <dbReference type="Proteomes" id="UP000007264"/>
    </source>
</evidence>
<dbReference type="KEGG" id="csl:COCSUDRAFT_60281"/>
<feature type="compositionally biased region" description="Basic and acidic residues" evidence="1">
    <location>
        <begin position="42"/>
        <end position="62"/>
    </location>
</feature>